<protein>
    <submittedName>
        <fullName evidence="1">Uncharacterized protein</fullName>
    </submittedName>
</protein>
<keyword evidence="2" id="KW-1185">Reference proteome</keyword>
<reference evidence="2" key="1">
    <citation type="submission" date="2017-01" db="EMBL/GenBank/DDBJ databases">
        <title>Comparative genomics of anhydrobiosis in the tardigrade Hypsibius dujardini.</title>
        <authorList>
            <person name="Yoshida Y."/>
            <person name="Koutsovoulos G."/>
            <person name="Laetsch D."/>
            <person name="Stevens L."/>
            <person name="Kumar S."/>
            <person name="Horikawa D."/>
            <person name="Ishino K."/>
            <person name="Komine S."/>
            <person name="Tomita M."/>
            <person name="Blaxter M."/>
            <person name="Arakawa K."/>
        </authorList>
    </citation>
    <scope>NUCLEOTIDE SEQUENCE [LARGE SCALE GENOMIC DNA]</scope>
    <source>
        <strain evidence="2">Z151</strain>
    </source>
</reference>
<gene>
    <name evidence="1" type="ORF">BV898_15106</name>
</gene>
<name>A0A9X6N9U7_HYPEX</name>
<dbReference type="Proteomes" id="UP000192578">
    <property type="component" value="Unassembled WGS sequence"/>
</dbReference>
<comment type="caution">
    <text evidence="1">The sequence shown here is derived from an EMBL/GenBank/DDBJ whole genome shotgun (WGS) entry which is preliminary data.</text>
</comment>
<dbReference type="EMBL" id="MTYJ01000196">
    <property type="protein sequence ID" value="OWA50595.1"/>
    <property type="molecule type" value="Genomic_DNA"/>
</dbReference>
<accession>A0A9X6N9U7</accession>
<evidence type="ECO:0000313" key="2">
    <source>
        <dbReference type="Proteomes" id="UP000192578"/>
    </source>
</evidence>
<evidence type="ECO:0000313" key="1">
    <source>
        <dbReference type="EMBL" id="OWA50595.1"/>
    </source>
</evidence>
<dbReference type="AlphaFoldDB" id="A0A9X6N9U7"/>
<proteinExistence type="predicted"/>
<organism evidence="1 2">
    <name type="scientific">Hypsibius exemplaris</name>
    <name type="common">Freshwater tardigrade</name>
    <dbReference type="NCBI Taxonomy" id="2072580"/>
    <lineage>
        <taxon>Eukaryota</taxon>
        <taxon>Metazoa</taxon>
        <taxon>Ecdysozoa</taxon>
        <taxon>Tardigrada</taxon>
        <taxon>Eutardigrada</taxon>
        <taxon>Parachela</taxon>
        <taxon>Hypsibioidea</taxon>
        <taxon>Hypsibiidae</taxon>
        <taxon>Hypsibius</taxon>
    </lineage>
</organism>
<sequence length="142" mass="15467">MVEFRTRTALVYPSKADSNPALEPSSVFCKNASDLVATLAKASGVDSTTVAAAIVVRQHDLLRIDSAKAVKSMIDDTMHPPRDAFLYSPFGLLDLRPVYVLAMLLYNRQNFEKLTTGTCDLIRTGRVNELDSGACVSINGLM</sequence>